<reference evidence="1" key="2">
    <citation type="journal article" date="2022" name="New Phytol.">
        <title>Evolutionary transition to the ectomycorrhizal habit in the genomes of a hyperdiverse lineage of mushroom-forming fungi.</title>
        <authorList>
            <person name="Looney B."/>
            <person name="Miyauchi S."/>
            <person name="Morin E."/>
            <person name="Drula E."/>
            <person name="Courty P.E."/>
            <person name="Kohler A."/>
            <person name="Kuo A."/>
            <person name="LaButti K."/>
            <person name="Pangilinan J."/>
            <person name="Lipzen A."/>
            <person name="Riley R."/>
            <person name="Andreopoulos W."/>
            <person name="He G."/>
            <person name="Johnson J."/>
            <person name="Nolan M."/>
            <person name="Tritt A."/>
            <person name="Barry K.W."/>
            <person name="Grigoriev I.V."/>
            <person name="Nagy L.G."/>
            <person name="Hibbett D."/>
            <person name="Henrissat B."/>
            <person name="Matheny P.B."/>
            <person name="Labbe J."/>
            <person name="Martin F.M."/>
        </authorList>
    </citation>
    <scope>NUCLEOTIDE SEQUENCE</scope>
    <source>
        <strain evidence="1">HHB10654</strain>
    </source>
</reference>
<reference evidence="1" key="1">
    <citation type="submission" date="2021-03" db="EMBL/GenBank/DDBJ databases">
        <authorList>
            <consortium name="DOE Joint Genome Institute"/>
            <person name="Ahrendt S."/>
            <person name="Looney B.P."/>
            <person name="Miyauchi S."/>
            <person name="Morin E."/>
            <person name="Drula E."/>
            <person name="Courty P.E."/>
            <person name="Chicoki N."/>
            <person name="Fauchery L."/>
            <person name="Kohler A."/>
            <person name="Kuo A."/>
            <person name="Labutti K."/>
            <person name="Pangilinan J."/>
            <person name="Lipzen A."/>
            <person name="Riley R."/>
            <person name="Andreopoulos W."/>
            <person name="He G."/>
            <person name="Johnson J."/>
            <person name="Barry K.W."/>
            <person name="Grigoriev I.V."/>
            <person name="Nagy L."/>
            <person name="Hibbett D."/>
            <person name="Henrissat B."/>
            <person name="Matheny P.B."/>
            <person name="Labbe J."/>
            <person name="Martin F."/>
        </authorList>
    </citation>
    <scope>NUCLEOTIDE SEQUENCE</scope>
    <source>
        <strain evidence="1">HHB10654</strain>
    </source>
</reference>
<evidence type="ECO:0000313" key="1">
    <source>
        <dbReference type="EMBL" id="KAI0059659.1"/>
    </source>
</evidence>
<comment type="caution">
    <text evidence="1">The sequence shown here is derived from an EMBL/GenBank/DDBJ whole genome shotgun (WGS) entry which is preliminary data.</text>
</comment>
<organism evidence="1 2">
    <name type="scientific">Artomyces pyxidatus</name>
    <dbReference type="NCBI Taxonomy" id="48021"/>
    <lineage>
        <taxon>Eukaryota</taxon>
        <taxon>Fungi</taxon>
        <taxon>Dikarya</taxon>
        <taxon>Basidiomycota</taxon>
        <taxon>Agaricomycotina</taxon>
        <taxon>Agaricomycetes</taxon>
        <taxon>Russulales</taxon>
        <taxon>Auriscalpiaceae</taxon>
        <taxon>Artomyces</taxon>
    </lineage>
</organism>
<accession>A0ACB8ST32</accession>
<sequence>MPSLVELHLVCVASPIFRYIVQPVHGRRLASLTHLTLLGFGILPRDFQAMVAEMPLHDTRYNISRESPVVVRDFEGLSRLRKLSIRYEDLRPDELSDMLS</sequence>
<keyword evidence="2" id="KW-1185">Reference proteome</keyword>
<gene>
    <name evidence="1" type="ORF">BV25DRAFT_1040029</name>
</gene>
<name>A0ACB8ST32_9AGAM</name>
<proteinExistence type="predicted"/>
<evidence type="ECO:0000313" key="2">
    <source>
        <dbReference type="Proteomes" id="UP000814140"/>
    </source>
</evidence>
<dbReference type="EMBL" id="MU277224">
    <property type="protein sequence ID" value="KAI0059659.1"/>
    <property type="molecule type" value="Genomic_DNA"/>
</dbReference>
<dbReference type="Proteomes" id="UP000814140">
    <property type="component" value="Unassembled WGS sequence"/>
</dbReference>
<protein>
    <submittedName>
        <fullName evidence="1">Uncharacterized protein</fullName>
    </submittedName>
</protein>